<dbReference type="AlphaFoldDB" id="A0AAV0Q457"/>
<evidence type="ECO:0000313" key="1">
    <source>
        <dbReference type="EMBL" id="CAI0495590.1"/>
    </source>
</evidence>
<protein>
    <submittedName>
        <fullName evidence="1">Uncharacterized protein</fullName>
    </submittedName>
</protein>
<organism evidence="1 2">
    <name type="scientific">Linum tenue</name>
    <dbReference type="NCBI Taxonomy" id="586396"/>
    <lineage>
        <taxon>Eukaryota</taxon>
        <taxon>Viridiplantae</taxon>
        <taxon>Streptophyta</taxon>
        <taxon>Embryophyta</taxon>
        <taxon>Tracheophyta</taxon>
        <taxon>Spermatophyta</taxon>
        <taxon>Magnoliopsida</taxon>
        <taxon>eudicotyledons</taxon>
        <taxon>Gunneridae</taxon>
        <taxon>Pentapetalae</taxon>
        <taxon>rosids</taxon>
        <taxon>fabids</taxon>
        <taxon>Malpighiales</taxon>
        <taxon>Linaceae</taxon>
        <taxon>Linum</taxon>
    </lineage>
</organism>
<comment type="caution">
    <text evidence="1">The sequence shown here is derived from an EMBL/GenBank/DDBJ whole genome shotgun (WGS) entry which is preliminary data.</text>
</comment>
<gene>
    <name evidence="1" type="ORF">LITE_LOCUS41073</name>
</gene>
<evidence type="ECO:0000313" key="2">
    <source>
        <dbReference type="Proteomes" id="UP001154282"/>
    </source>
</evidence>
<proteinExistence type="predicted"/>
<dbReference type="EMBL" id="CAMGYJ010000009">
    <property type="protein sequence ID" value="CAI0495590.1"/>
    <property type="molecule type" value="Genomic_DNA"/>
</dbReference>
<name>A0AAV0Q457_9ROSI</name>
<feature type="non-terminal residue" evidence="1">
    <location>
        <position position="1"/>
    </location>
</feature>
<dbReference type="Proteomes" id="UP001154282">
    <property type="component" value="Unassembled WGS sequence"/>
</dbReference>
<reference evidence="1" key="1">
    <citation type="submission" date="2022-08" db="EMBL/GenBank/DDBJ databases">
        <authorList>
            <person name="Gutierrez-Valencia J."/>
        </authorList>
    </citation>
    <scope>NUCLEOTIDE SEQUENCE</scope>
</reference>
<sequence length="74" mass="8439">DRTIVKLLSEISDSLDHQPSPFTILKCLNLQPYSMPPFDIKSNSIPYKVVDYFLKGSSDEKPSIKLSARKRKVN</sequence>
<keyword evidence="2" id="KW-1185">Reference proteome</keyword>
<accession>A0AAV0Q457</accession>